<organism evidence="2 3">
    <name type="scientific">Mycena albidolilacea</name>
    <dbReference type="NCBI Taxonomy" id="1033008"/>
    <lineage>
        <taxon>Eukaryota</taxon>
        <taxon>Fungi</taxon>
        <taxon>Dikarya</taxon>
        <taxon>Basidiomycota</taxon>
        <taxon>Agaricomycotina</taxon>
        <taxon>Agaricomycetes</taxon>
        <taxon>Agaricomycetidae</taxon>
        <taxon>Agaricales</taxon>
        <taxon>Marasmiineae</taxon>
        <taxon>Mycenaceae</taxon>
        <taxon>Mycena</taxon>
    </lineage>
</organism>
<dbReference type="AlphaFoldDB" id="A0AAD7F434"/>
<protein>
    <submittedName>
        <fullName evidence="2">Uncharacterized protein</fullName>
    </submittedName>
</protein>
<evidence type="ECO:0000313" key="3">
    <source>
        <dbReference type="Proteomes" id="UP001218218"/>
    </source>
</evidence>
<keyword evidence="3" id="KW-1185">Reference proteome</keyword>
<evidence type="ECO:0000256" key="1">
    <source>
        <dbReference type="SAM" id="MobiDB-lite"/>
    </source>
</evidence>
<comment type="caution">
    <text evidence="2">The sequence shown here is derived from an EMBL/GenBank/DDBJ whole genome shotgun (WGS) entry which is preliminary data.</text>
</comment>
<name>A0AAD7F434_9AGAR</name>
<gene>
    <name evidence="2" type="ORF">DFH08DRAFT_1016426</name>
</gene>
<feature type="region of interest" description="Disordered" evidence="1">
    <location>
        <begin position="161"/>
        <end position="191"/>
    </location>
</feature>
<sequence length="191" mass="20224">MTHEATLVKHVNTYSTATSSMAAYLMPGVPIHQLSHLEGDASPAMEILPALPFLLSVVQQSMQKHDLTVYSYLHPTDPGSMYSGIVHSTIIGKEEGVQKMKGKISTVMGRAWCASACNHNSAESAPGTSQGEAPIEVGGSSFSQPLLVASEVYVMVPKDETSLSHSSSPAAQPSLPGIGANHTSLQDERHN</sequence>
<accession>A0AAD7F434</accession>
<evidence type="ECO:0000313" key="2">
    <source>
        <dbReference type="EMBL" id="KAJ7364239.1"/>
    </source>
</evidence>
<dbReference type="EMBL" id="JARIHO010000003">
    <property type="protein sequence ID" value="KAJ7364239.1"/>
    <property type="molecule type" value="Genomic_DNA"/>
</dbReference>
<proteinExistence type="predicted"/>
<reference evidence="2" key="1">
    <citation type="submission" date="2023-03" db="EMBL/GenBank/DDBJ databases">
        <title>Massive genome expansion in bonnet fungi (Mycena s.s.) driven by repeated elements and novel gene families across ecological guilds.</title>
        <authorList>
            <consortium name="Lawrence Berkeley National Laboratory"/>
            <person name="Harder C.B."/>
            <person name="Miyauchi S."/>
            <person name="Viragh M."/>
            <person name="Kuo A."/>
            <person name="Thoen E."/>
            <person name="Andreopoulos B."/>
            <person name="Lu D."/>
            <person name="Skrede I."/>
            <person name="Drula E."/>
            <person name="Henrissat B."/>
            <person name="Morin E."/>
            <person name="Kohler A."/>
            <person name="Barry K."/>
            <person name="LaButti K."/>
            <person name="Morin E."/>
            <person name="Salamov A."/>
            <person name="Lipzen A."/>
            <person name="Mereny Z."/>
            <person name="Hegedus B."/>
            <person name="Baldrian P."/>
            <person name="Stursova M."/>
            <person name="Weitz H."/>
            <person name="Taylor A."/>
            <person name="Grigoriev I.V."/>
            <person name="Nagy L.G."/>
            <person name="Martin F."/>
            <person name="Kauserud H."/>
        </authorList>
    </citation>
    <scope>NUCLEOTIDE SEQUENCE</scope>
    <source>
        <strain evidence="2">CBHHK002</strain>
    </source>
</reference>
<dbReference type="Proteomes" id="UP001218218">
    <property type="component" value="Unassembled WGS sequence"/>
</dbReference>